<organism evidence="1 2">
    <name type="scientific">Penicillium rubens (strain ATCC 28089 / DSM 1075 / NRRL 1951 / Wisconsin 54-1255)</name>
    <name type="common">Penicillium chrysogenum</name>
    <dbReference type="NCBI Taxonomy" id="500485"/>
    <lineage>
        <taxon>Eukaryota</taxon>
        <taxon>Fungi</taxon>
        <taxon>Dikarya</taxon>
        <taxon>Ascomycota</taxon>
        <taxon>Pezizomycotina</taxon>
        <taxon>Eurotiomycetes</taxon>
        <taxon>Eurotiomycetidae</taxon>
        <taxon>Eurotiales</taxon>
        <taxon>Aspergillaceae</taxon>
        <taxon>Penicillium</taxon>
        <taxon>Penicillium chrysogenum species complex</taxon>
    </lineage>
</organism>
<dbReference type="EMBL" id="AM920436">
    <property type="protein sequence ID" value="CAP96852.1"/>
    <property type="molecule type" value="Genomic_DNA"/>
</dbReference>
<sequence>MDAIFGDIPILSIDLPYAGLRRAGSFPDKLRGREIQPVCACTKPKSARYTEYMVRGIESPGSNQLFKKQLCGVGRADLWTATWPSRSLPTLHLKSESLHKSTRFGGIARCFKARSDNLPTHHPFIFPPHIQHL</sequence>
<dbReference type="Proteomes" id="UP000000724">
    <property type="component" value="Contig Pc00c21"/>
</dbReference>
<gene>
    <name evidence="1" type="ORF">Pc21g19550</name>
    <name evidence="1" type="ORF">PCH_Pc21g19550</name>
</gene>
<proteinExistence type="predicted"/>
<evidence type="ECO:0000313" key="2">
    <source>
        <dbReference type="Proteomes" id="UP000000724"/>
    </source>
</evidence>
<protein>
    <submittedName>
        <fullName evidence="1">Uncharacterized protein</fullName>
    </submittedName>
</protein>
<name>B6HJJ5_PENRW</name>
<dbReference type="VEuPathDB" id="FungiDB:PCH_Pc21g19550"/>
<dbReference type="AlphaFoldDB" id="B6HJJ5"/>
<accession>B6HJJ5</accession>
<evidence type="ECO:0000313" key="1">
    <source>
        <dbReference type="EMBL" id="CAP96852.1"/>
    </source>
</evidence>
<keyword evidence="2" id="KW-1185">Reference proteome</keyword>
<dbReference type="HOGENOM" id="CLU_1907366_0_0_1"/>
<reference evidence="1 2" key="1">
    <citation type="journal article" date="2008" name="Nat. Biotechnol.">
        <title>Genome sequencing and analysis of the filamentous fungus Penicillium chrysogenum.</title>
        <authorList>
            <person name="van den Berg M.A."/>
            <person name="Albang R."/>
            <person name="Albermann K."/>
            <person name="Badger J.H."/>
            <person name="Daran J.-M."/>
            <person name="Driessen A.J.M."/>
            <person name="Garcia-Estrada C."/>
            <person name="Fedorova N.D."/>
            <person name="Harris D.M."/>
            <person name="Heijne W.H.M."/>
            <person name="Joardar V.S."/>
            <person name="Kiel J.A.K.W."/>
            <person name="Kovalchuk A."/>
            <person name="Martin J.F."/>
            <person name="Nierman W.C."/>
            <person name="Nijland J.G."/>
            <person name="Pronk J.T."/>
            <person name="Roubos J.A."/>
            <person name="van der Klei I.J."/>
            <person name="van Peij N.N.M.E."/>
            <person name="Veenhuis M."/>
            <person name="von Doehren H."/>
            <person name="Wagner C."/>
            <person name="Wortman J.R."/>
            <person name="Bovenberg R.A.L."/>
        </authorList>
    </citation>
    <scope>NUCLEOTIDE SEQUENCE [LARGE SCALE GENOMIC DNA]</scope>
    <source>
        <strain evidence="2">ATCC 28089 / DSM 1075 / NRRL 1951 / Wisconsin 54-1255</strain>
    </source>
</reference>